<dbReference type="Proteomes" id="UP000067626">
    <property type="component" value="Chromosome"/>
</dbReference>
<evidence type="ECO:0000256" key="1">
    <source>
        <dbReference type="SAM" id="MobiDB-lite"/>
    </source>
</evidence>
<dbReference type="OrthoDB" id="5510690at2"/>
<name>A0A0K1EQR0_CHOCO</name>
<proteinExistence type="predicted"/>
<dbReference type="AlphaFoldDB" id="A0A0K1EQR0"/>
<accession>A0A0K1EQR0</accession>
<dbReference type="RefSeq" id="WP_050434509.1">
    <property type="nucleotide sequence ID" value="NZ_CP012159.1"/>
</dbReference>
<sequence>MADNYIDYFEVDEYGGGFLTALMRLEGVATLVNVSGLRGLVLGSVQGVNQELKNAGITRSDLRGQRVGVEEATSRGRKELERFHSYLNSLDEAAQFDREAFFKRSKLGALSALKPADVNARLKDAIRGFDVPANVALPDRVARLAKLTEASDDLEAALADKGTSVAVKLKSTASLVQARERFLHVYNQVAKPLVRAELSLLGREREMRDFFPDLRVHEDRPPLGPKPPIAGDAPSAT</sequence>
<evidence type="ECO:0000313" key="3">
    <source>
        <dbReference type="Proteomes" id="UP000067626"/>
    </source>
</evidence>
<protein>
    <submittedName>
        <fullName evidence="2">Uncharacterized protein</fullName>
    </submittedName>
</protein>
<evidence type="ECO:0000313" key="2">
    <source>
        <dbReference type="EMBL" id="AKT42963.1"/>
    </source>
</evidence>
<feature type="region of interest" description="Disordered" evidence="1">
    <location>
        <begin position="215"/>
        <end position="237"/>
    </location>
</feature>
<reference evidence="2 3" key="1">
    <citation type="submission" date="2015-07" db="EMBL/GenBank/DDBJ databases">
        <title>Genome analysis of myxobacterium Chondromyces crocatus Cm c5 reveals a high potential for natural compound synthesis and the genetic basis for the loss of fruiting body formation.</title>
        <authorList>
            <person name="Zaburannyi N."/>
            <person name="Bunk B."/>
            <person name="Maier J."/>
            <person name="Overmann J."/>
            <person name="Mueller R."/>
        </authorList>
    </citation>
    <scope>NUCLEOTIDE SEQUENCE [LARGE SCALE GENOMIC DNA]</scope>
    <source>
        <strain evidence="2 3">Cm c5</strain>
    </source>
</reference>
<gene>
    <name evidence="2" type="ORF">CMC5_071910</name>
</gene>
<organism evidence="2 3">
    <name type="scientific">Chondromyces crocatus</name>
    <dbReference type="NCBI Taxonomy" id="52"/>
    <lineage>
        <taxon>Bacteria</taxon>
        <taxon>Pseudomonadati</taxon>
        <taxon>Myxococcota</taxon>
        <taxon>Polyangia</taxon>
        <taxon>Polyangiales</taxon>
        <taxon>Polyangiaceae</taxon>
        <taxon>Chondromyces</taxon>
    </lineage>
</organism>
<dbReference type="EMBL" id="CP012159">
    <property type="protein sequence ID" value="AKT42963.1"/>
    <property type="molecule type" value="Genomic_DNA"/>
</dbReference>
<keyword evidence="3" id="KW-1185">Reference proteome</keyword>
<dbReference type="KEGG" id="ccro:CMC5_071910"/>